<proteinExistence type="predicted"/>
<comment type="caution">
    <text evidence="1">The sequence shown here is derived from an EMBL/GenBank/DDBJ whole genome shotgun (WGS) entry which is preliminary data.</text>
</comment>
<evidence type="ECO:0000313" key="2">
    <source>
        <dbReference type="Proteomes" id="UP000243478"/>
    </source>
</evidence>
<dbReference type="Proteomes" id="UP000243478">
    <property type="component" value="Unassembled WGS sequence"/>
</dbReference>
<evidence type="ECO:0000313" key="1">
    <source>
        <dbReference type="EMBL" id="KKD56798.1"/>
    </source>
</evidence>
<accession>A0A0F5ZM85</accession>
<dbReference type="EMBL" id="JZRZ01000030">
    <property type="protein sequence ID" value="KKD56798.1"/>
    <property type="molecule type" value="Genomic_DNA"/>
</dbReference>
<dbReference type="AlphaFoldDB" id="A0A0F5ZM85"/>
<protein>
    <submittedName>
        <fullName evidence="1">Uncharacterized protein</fullName>
    </submittedName>
</protein>
<dbReference type="PATRIC" id="fig|40324.63.peg.7275"/>
<name>A0A0F5ZM85_STEMA</name>
<sequence>MDVRGALFVGVLQQPVDDVHDVLVVGIDVAGAAQLHQLLEAGQGGAGLAAHIATGAAHRAGHPVELHGVTVQVQRVDHRQLDAAAGQVLQVTTPFLHQRLAGGYQHALGIHRQRQEAVAAGVGMRHQRGHRSDVHPGRVDAQVTAAGALRQPLGQAFQGQFAAAGGGQLEVGQQHQRMHFTGVARALCGKPHALAVLLGHQAIGGQGRGNLLEMQPSPGQRDAVRLAGRACRQPMFHLPAPPGYGMPRRSAVILAHPLAGQDSYACPRPRPFRSPSRA</sequence>
<organism evidence="1 2">
    <name type="scientific">Stenotrophomonas maltophilia</name>
    <name type="common">Pseudomonas maltophilia</name>
    <name type="synonym">Xanthomonas maltophilia</name>
    <dbReference type="NCBI Taxonomy" id="40324"/>
    <lineage>
        <taxon>Bacteria</taxon>
        <taxon>Pseudomonadati</taxon>
        <taxon>Pseudomonadota</taxon>
        <taxon>Gammaproteobacteria</taxon>
        <taxon>Lysobacterales</taxon>
        <taxon>Lysobacteraceae</taxon>
        <taxon>Stenotrophomonas</taxon>
        <taxon>Stenotrophomonas maltophilia group</taxon>
    </lineage>
</organism>
<reference evidence="1 2" key="1">
    <citation type="submission" date="2015-03" db="EMBL/GenBank/DDBJ databases">
        <title>Draft genome of Stenotrophomonas maltophila isolated from urine specimen.</title>
        <authorList>
            <person name="Murugan N."/>
            <person name="Malathi J."/>
            <person name="Umashankar V."/>
            <person name="Madhavan H."/>
        </authorList>
    </citation>
    <scope>NUCLEOTIDE SEQUENCE [LARGE SCALE GENOMIC DNA]</scope>
    <source>
        <strain evidence="1 2">JMNMN1</strain>
    </source>
</reference>
<gene>
    <name evidence="1" type="ORF">VM57_19575</name>
</gene>